<organism evidence="2 3">
    <name type="scientific">Syntrophotalea carbinolica (strain DSM 2380 / NBRC 103641 / GraBd1)</name>
    <name type="common">Pelobacter carbinolicus</name>
    <dbReference type="NCBI Taxonomy" id="338963"/>
    <lineage>
        <taxon>Bacteria</taxon>
        <taxon>Pseudomonadati</taxon>
        <taxon>Thermodesulfobacteriota</taxon>
        <taxon>Desulfuromonadia</taxon>
        <taxon>Desulfuromonadales</taxon>
        <taxon>Syntrophotaleaceae</taxon>
        <taxon>Syntrophotalea</taxon>
    </lineage>
</organism>
<gene>
    <name evidence="2" type="ordered locus">Pcar_2479</name>
</gene>
<dbReference type="RefSeq" id="WP_011342245.1">
    <property type="nucleotide sequence ID" value="NC_007498.2"/>
</dbReference>
<dbReference type="AlphaFoldDB" id="Q3A1N9"/>
<evidence type="ECO:0000313" key="2">
    <source>
        <dbReference type="EMBL" id="ABA89718.1"/>
    </source>
</evidence>
<sequence>MKGRNVNSYNLVYARQILSTLAPRKQAQHTATFRQEPRSFVRLSAQKKLAKAAQPSLPEPPDATTPGTSSVDAPSQPFADWESCIAWCMGVTRAESAFVVDSQGFVIAMRGRIPGHGFECTGAELIYAMDQLERIDPEAGRLLWIDLDFNKRRLVGFVTPGESAEYFIVGLVAPDASYNASKHVMSKHIIANLANMN</sequence>
<keyword evidence="3" id="KW-1185">Reference proteome</keyword>
<dbReference type="KEGG" id="pca:Pcar_2479"/>
<protein>
    <submittedName>
        <fullName evidence="2">Uncharacterized protein</fullName>
    </submittedName>
</protein>
<feature type="region of interest" description="Disordered" evidence="1">
    <location>
        <begin position="51"/>
        <end position="74"/>
    </location>
</feature>
<dbReference type="STRING" id="338963.Pcar_2479"/>
<evidence type="ECO:0000313" key="3">
    <source>
        <dbReference type="Proteomes" id="UP000002534"/>
    </source>
</evidence>
<dbReference type="OrthoDB" id="5387402at2"/>
<name>Q3A1N9_SYNC1</name>
<reference evidence="3" key="1">
    <citation type="submission" date="2005-10" db="EMBL/GenBank/DDBJ databases">
        <title>Complete sequence of Pelobacter carbinolicus DSM 2380.</title>
        <authorList>
            <person name="Copeland A."/>
            <person name="Lucas S."/>
            <person name="Lapidus A."/>
            <person name="Barry K."/>
            <person name="Detter J.C."/>
            <person name="Glavina T."/>
            <person name="Hammon N."/>
            <person name="Israni S."/>
            <person name="Pitluck S."/>
            <person name="Chertkov O."/>
            <person name="Schmutz J."/>
            <person name="Larimer F."/>
            <person name="Land M."/>
            <person name="Kyrpides N."/>
            <person name="Ivanova N."/>
            <person name="Richardson P."/>
        </authorList>
    </citation>
    <scope>NUCLEOTIDE SEQUENCE [LARGE SCALE GENOMIC DNA]</scope>
    <source>
        <strain evidence="3">DSM 2380 / NBRC 103641 / GraBd1</strain>
    </source>
</reference>
<evidence type="ECO:0000256" key="1">
    <source>
        <dbReference type="SAM" id="MobiDB-lite"/>
    </source>
</evidence>
<dbReference type="Proteomes" id="UP000002534">
    <property type="component" value="Chromosome"/>
</dbReference>
<dbReference type="HOGENOM" id="CLU_1371084_0_0_7"/>
<dbReference type="EMBL" id="CP000142">
    <property type="protein sequence ID" value="ABA89718.1"/>
    <property type="molecule type" value="Genomic_DNA"/>
</dbReference>
<proteinExistence type="predicted"/>
<reference evidence="2 3" key="2">
    <citation type="journal article" date="2012" name="BMC Genomics">
        <title>The genome of Pelobacter carbinolicus reveals surprising metabolic capabilities and physiological features.</title>
        <authorList>
            <person name="Aklujkar M."/>
            <person name="Haveman S.A."/>
            <person name="Didonato R.Jr."/>
            <person name="Chertkov O."/>
            <person name="Han C.S."/>
            <person name="Land M.L."/>
            <person name="Brown P."/>
            <person name="Lovley D.R."/>
        </authorList>
    </citation>
    <scope>NUCLEOTIDE SEQUENCE [LARGE SCALE GENOMIC DNA]</scope>
    <source>
        <strain evidence="3">DSM 2380 / NBRC 103641 / GraBd1</strain>
    </source>
</reference>
<accession>Q3A1N9</accession>